<sequence length="51" mass="6130">DLNIKRFKAYQRKKLEEKIPYSKKEKLIDQKAGVVRTINELKLLKENNEID</sequence>
<reference evidence="1" key="1">
    <citation type="journal article" date="2014" name="Front. Microbiol.">
        <title>High frequency of phylogenetically diverse reductive dehalogenase-homologous genes in deep subseafloor sedimentary metagenomes.</title>
        <authorList>
            <person name="Kawai M."/>
            <person name="Futagami T."/>
            <person name="Toyoda A."/>
            <person name="Takaki Y."/>
            <person name="Nishi S."/>
            <person name="Hori S."/>
            <person name="Arai W."/>
            <person name="Tsubouchi T."/>
            <person name="Morono Y."/>
            <person name="Uchiyama I."/>
            <person name="Ito T."/>
            <person name="Fujiyama A."/>
            <person name="Inagaki F."/>
            <person name="Takami H."/>
        </authorList>
    </citation>
    <scope>NUCLEOTIDE SEQUENCE</scope>
    <source>
        <strain evidence="1">Expedition CK06-06</strain>
    </source>
</reference>
<comment type="caution">
    <text evidence="1">The sequence shown here is derived from an EMBL/GenBank/DDBJ whole genome shotgun (WGS) entry which is preliminary data.</text>
</comment>
<dbReference type="AlphaFoldDB" id="X1FIQ3"/>
<gene>
    <name evidence="1" type="ORF">S01H4_66992</name>
</gene>
<protein>
    <submittedName>
        <fullName evidence="1">Uncharacterized protein</fullName>
    </submittedName>
</protein>
<proteinExistence type="predicted"/>
<feature type="non-terminal residue" evidence="1">
    <location>
        <position position="51"/>
    </location>
</feature>
<evidence type="ECO:0000313" key="1">
    <source>
        <dbReference type="EMBL" id="GAH29274.1"/>
    </source>
</evidence>
<name>X1FIQ3_9ZZZZ</name>
<accession>X1FIQ3</accession>
<feature type="non-terminal residue" evidence="1">
    <location>
        <position position="1"/>
    </location>
</feature>
<organism evidence="1">
    <name type="scientific">marine sediment metagenome</name>
    <dbReference type="NCBI Taxonomy" id="412755"/>
    <lineage>
        <taxon>unclassified sequences</taxon>
        <taxon>metagenomes</taxon>
        <taxon>ecological metagenomes</taxon>
    </lineage>
</organism>
<dbReference type="EMBL" id="BART01041826">
    <property type="protein sequence ID" value="GAH29274.1"/>
    <property type="molecule type" value="Genomic_DNA"/>
</dbReference>